<dbReference type="EMBL" id="JARJCW010000007">
    <property type="protein sequence ID" value="KAJ7222488.1"/>
    <property type="molecule type" value="Genomic_DNA"/>
</dbReference>
<evidence type="ECO:0000313" key="4">
    <source>
        <dbReference type="EMBL" id="KAJ7222488.1"/>
    </source>
</evidence>
<proteinExistence type="inferred from homology"/>
<feature type="domain" description="Beta-lactamase-related" evidence="3">
    <location>
        <begin position="45"/>
        <end position="384"/>
    </location>
</feature>
<accession>A0AAD7E0B1</accession>
<name>A0AAD7E0B1_9AGAR</name>
<comment type="caution">
    <text evidence="4">The sequence shown here is derived from an EMBL/GenBank/DDBJ whole genome shotgun (WGS) entry which is preliminary data.</text>
</comment>
<dbReference type="Pfam" id="PF00144">
    <property type="entry name" value="Beta-lactamase"/>
    <property type="match status" value="1"/>
</dbReference>
<dbReference type="Proteomes" id="UP001219525">
    <property type="component" value="Unassembled WGS sequence"/>
</dbReference>
<comment type="similarity">
    <text evidence="1">Belongs to the peptidase S12 family.</text>
</comment>
<dbReference type="Gene3D" id="3.40.710.10">
    <property type="entry name" value="DD-peptidase/beta-lactamase superfamily"/>
    <property type="match status" value="1"/>
</dbReference>
<dbReference type="InterPro" id="IPR012338">
    <property type="entry name" value="Beta-lactam/transpept-like"/>
</dbReference>
<evidence type="ECO:0000256" key="2">
    <source>
        <dbReference type="SAM" id="SignalP"/>
    </source>
</evidence>
<reference evidence="4" key="1">
    <citation type="submission" date="2023-03" db="EMBL/GenBank/DDBJ databases">
        <title>Massive genome expansion in bonnet fungi (Mycena s.s.) driven by repeated elements and novel gene families across ecological guilds.</title>
        <authorList>
            <consortium name="Lawrence Berkeley National Laboratory"/>
            <person name="Harder C.B."/>
            <person name="Miyauchi S."/>
            <person name="Viragh M."/>
            <person name="Kuo A."/>
            <person name="Thoen E."/>
            <person name="Andreopoulos B."/>
            <person name="Lu D."/>
            <person name="Skrede I."/>
            <person name="Drula E."/>
            <person name="Henrissat B."/>
            <person name="Morin E."/>
            <person name="Kohler A."/>
            <person name="Barry K."/>
            <person name="LaButti K."/>
            <person name="Morin E."/>
            <person name="Salamov A."/>
            <person name="Lipzen A."/>
            <person name="Mereny Z."/>
            <person name="Hegedus B."/>
            <person name="Baldrian P."/>
            <person name="Stursova M."/>
            <person name="Weitz H."/>
            <person name="Taylor A."/>
            <person name="Grigoriev I.V."/>
            <person name="Nagy L.G."/>
            <person name="Martin F."/>
            <person name="Kauserud H."/>
        </authorList>
    </citation>
    <scope>NUCLEOTIDE SEQUENCE</scope>
    <source>
        <strain evidence="4">9144</strain>
    </source>
</reference>
<dbReference type="InterPro" id="IPR050491">
    <property type="entry name" value="AmpC-like"/>
</dbReference>
<protein>
    <submittedName>
        <fullName evidence="4">Beta-lactamase/transpeptidase-like protein</fullName>
    </submittedName>
</protein>
<dbReference type="SUPFAM" id="SSF56601">
    <property type="entry name" value="beta-lactamase/transpeptidase-like"/>
    <property type="match status" value="1"/>
</dbReference>
<feature type="signal peptide" evidence="2">
    <location>
        <begin position="1"/>
        <end position="18"/>
    </location>
</feature>
<evidence type="ECO:0000259" key="3">
    <source>
        <dbReference type="Pfam" id="PF00144"/>
    </source>
</evidence>
<sequence length="588" mass="63007">MRLSSAFAFASLCCFATALNSGTILNSEIDAFVTNTLAGWSSPAGIAVAVVRQNGHGGWVVETKGYANAKADGTKVTSDTLFSIGSESKLFDILATGLLISNQSLATPVTWTTKIASILPEWDLMDPIASAGSSIMDLMSHRTGMPRHDVSFGYNDTVASIIKRMKYLKPSSEFRETFQYCNLMYSVLSYLPTALLPSKPTLAQYVQESIFDKLGMNSTTYSFARANASGKLADSFAHEGDVTQNPLNGTRTVTHPIPFWLQTGGDEGNFASGPGGVISNINDLTIWLKMLILGGLNPATNESVIPTDVLETVTSGITVWPSDKYPELSPSSYGGGQYQSSYRGHDLIEHGGDVQGWHSMITRFPYEGAGMIILSNDDFFYTREIIRYRILDALFGLEPVDWNTRYQEVAVGTALVRASLVSTLRPVNATLPTGGFSSLVGKYSNAGYTEVELCLVVPSQPSASDACKALAETVLASFPSSIDSAVPTLLFTWDRVAAQYMKLAHFDGDVFNLTGWTGMPSGNASSPIWAYDGGFSGTTVQFGSSSGRTGFGFFGGVWGGGDGVPDPSGQTTEQNSEVWFEAARAAQG</sequence>
<evidence type="ECO:0000256" key="1">
    <source>
        <dbReference type="ARBA" id="ARBA00038215"/>
    </source>
</evidence>
<dbReference type="PANTHER" id="PTHR46825">
    <property type="entry name" value="D-ALANYL-D-ALANINE-CARBOXYPEPTIDASE/ENDOPEPTIDASE AMPH"/>
    <property type="match status" value="1"/>
</dbReference>
<gene>
    <name evidence="4" type="ORF">GGX14DRAFT_663949</name>
</gene>
<dbReference type="PANTHER" id="PTHR46825:SF15">
    <property type="entry name" value="BETA-LACTAMASE-RELATED DOMAIN-CONTAINING PROTEIN"/>
    <property type="match status" value="1"/>
</dbReference>
<evidence type="ECO:0000313" key="5">
    <source>
        <dbReference type="Proteomes" id="UP001219525"/>
    </source>
</evidence>
<dbReference type="AlphaFoldDB" id="A0AAD7E0B1"/>
<organism evidence="4 5">
    <name type="scientific">Mycena pura</name>
    <dbReference type="NCBI Taxonomy" id="153505"/>
    <lineage>
        <taxon>Eukaryota</taxon>
        <taxon>Fungi</taxon>
        <taxon>Dikarya</taxon>
        <taxon>Basidiomycota</taxon>
        <taxon>Agaricomycotina</taxon>
        <taxon>Agaricomycetes</taxon>
        <taxon>Agaricomycetidae</taxon>
        <taxon>Agaricales</taxon>
        <taxon>Marasmiineae</taxon>
        <taxon>Mycenaceae</taxon>
        <taxon>Mycena</taxon>
    </lineage>
</organism>
<feature type="chain" id="PRO_5042173993" evidence="2">
    <location>
        <begin position="19"/>
        <end position="588"/>
    </location>
</feature>
<keyword evidence="2" id="KW-0732">Signal</keyword>
<dbReference type="InterPro" id="IPR001466">
    <property type="entry name" value="Beta-lactam-related"/>
</dbReference>
<keyword evidence="5" id="KW-1185">Reference proteome</keyword>